<keyword evidence="3 5" id="KW-1133">Transmembrane helix</keyword>
<evidence type="ECO:0000256" key="2">
    <source>
        <dbReference type="ARBA" id="ARBA00022692"/>
    </source>
</evidence>
<proteinExistence type="predicted"/>
<feature type="domain" description="SLC26A/SulP transporter" evidence="6">
    <location>
        <begin position="33"/>
        <end position="193"/>
    </location>
</feature>
<organism evidence="7 8">
    <name type="scientific">Hibiscus syriacus</name>
    <name type="common">Rose of Sharon</name>
    <dbReference type="NCBI Taxonomy" id="106335"/>
    <lineage>
        <taxon>Eukaryota</taxon>
        <taxon>Viridiplantae</taxon>
        <taxon>Streptophyta</taxon>
        <taxon>Embryophyta</taxon>
        <taxon>Tracheophyta</taxon>
        <taxon>Spermatophyta</taxon>
        <taxon>Magnoliopsida</taxon>
        <taxon>eudicotyledons</taxon>
        <taxon>Gunneridae</taxon>
        <taxon>Pentapetalae</taxon>
        <taxon>rosids</taxon>
        <taxon>malvids</taxon>
        <taxon>Malvales</taxon>
        <taxon>Malvaceae</taxon>
        <taxon>Malvoideae</taxon>
        <taxon>Hibiscus</taxon>
    </lineage>
</organism>
<gene>
    <name evidence="7" type="ORF">F3Y22_tig00111096pilonHSYRG00105</name>
</gene>
<dbReference type="Proteomes" id="UP000436088">
    <property type="component" value="Unassembled WGS sequence"/>
</dbReference>
<evidence type="ECO:0000313" key="8">
    <source>
        <dbReference type="Proteomes" id="UP000436088"/>
    </source>
</evidence>
<feature type="transmembrane region" description="Helical" evidence="5">
    <location>
        <begin position="113"/>
        <end position="131"/>
    </location>
</feature>
<keyword evidence="2 5" id="KW-0812">Transmembrane</keyword>
<dbReference type="InterPro" id="IPR011547">
    <property type="entry name" value="SLC26A/SulP_dom"/>
</dbReference>
<dbReference type="PANTHER" id="PTHR11814">
    <property type="entry name" value="SULFATE TRANSPORTER"/>
    <property type="match status" value="1"/>
</dbReference>
<keyword evidence="8" id="KW-1185">Reference proteome</keyword>
<evidence type="ECO:0000256" key="3">
    <source>
        <dbReference type="ARBA" id="ARBA00022989"/>
    </source>
</evidence>
<dbReference type="Pfam" id="PF00916">
    <property type="entry name" value="Sulfate_transp"/>
    <property type="match status" value="1"/>
</dbReference>
<accession>A0A6A2Z255</accession>
<evidence type="ECO:0000313" key="7">
    <source>
        <dbReference type="EMBL" id="KAE8685520.1"/>
    </source>
</evidence>
<keyword evidence="4 5" id="KW-0472">Membrane</keyword>
<dbReference type="InterPro" id="IPR001902">
    <property type="entry name" value="SLC26A/SulP_fam"/>
</dbReference>
<evidence type="ECO:0000259" key="6">
    <source>
        <dbReference type="Pfam" id="PF00916"/>
    </source>
</evidence>
<dbReference type="EMBL" id="VEPZ02001230">
    <property type="protein sequence ID" value="KAE8685520.1"/>
    <property type="molecule type" value="Genomic_DNA"/>
</dbReference>
<comment type="subcellular location">
    <subcellularLocation>
        <location evidence="1">Membrane</location>
        <topology evidence="1">Multi-pass membrane protein</topology>
    </subcellularLocation>
</comment>
<dbReference type="PROSITE" id="PS01130">
    <property type="entry name" value="SLC26A"/>
    <property type="match status" value="1"/>
</dbReference>
<name>A0A6A2Z255_HIBSY</name>
<feature type="transmembrane region" description="Helical" evidence="5">
    <location>
        <begin position="143"/>
        <end position="162"/>
    </location>
</feature>
<evidence type="ECO:0000256" key="5">
    <source>
        <dbReference type="SAM" id="Phobius"/>
    </source>
</evidence>
<reference evidence="7" key="1">
    <citation type="submission" date="2019-09" db="EMBL/GenBank/DDBJ databases">
        <title>Draft genome information of white flower Hibiscus syriacus.</title>
        <authorList>
            <person name="Kim Y.-M."/>
        </authorList>
    </citation>
    <scope>NUCLEOTIDE SEQUENCE [LARGE SCALE GENOMIC DNA]</scope>
    <source>
        <strain evidence="7">YM2019G1</strain>
    </source>
</reference>
<dbReference type="GO" id="GO:0008271">
    <property type="term" value="F:secondary active sulfate transmembrane transporter activity"/>
    <property type="evidence" value="ECO:0007669"/>
    <property type="project" value="InterPro"/>
</dbReference>
<feature type="transmembrane region" description="Helical" evidence="5">
    <location>
        <begin position="200"/>
        <end position="221"/>
    </location>
</feature>
<protein>
    <submittedName>
        <fullName evidence="7">Sulfate transporter 3.2</fullName>
    </submittedName>
</protein>
<dbReference type="InterPro" id="IPR018045">
    <property type="entry name" value="S04_transporter_CS"/>
</dbReference>
<dbReference type="AlphaFoldDB" id="A0A6A2Z255"/>
<sequence>MGNADFVYTSTSDHQQQCTHRVAIPPAQPLQFFKSDLISGITIASLAIPQGISYAKLANLPPILGLYSSYIPPLVYAMMGSSRDLAVGTVAVASLLTASMFGKEVNAAEHPSLFLHLAFTATFFAGLLQSSLDLLRLGFIVDFLSHSTIIGFMAGAATVVILQQLNGILGLDHFTKSTDIISVLHSVFGQTHESKRRPKFFWISAMAPLTSVILKSLLVYLTHHGVQIVLSEAKRIVESRMAAWAIDPGDTISLSNVQVPAAPSTLVIVDNSSTLGSLHMGILRTYALEQMVQAASSSAGLQAVKRFEQTLQDLGVRLCSMKF</sequence>
<dbReference type="GO" id="GO:0016020">
    <property type="term" value="C:membrane"/>
    <property type="evidence" value="ECO:0007669"/>
    <property type="project" value="UniProtKB-SubCell"/>
</dbReference>
<evidence type="ECO:0000256" key="1">
    <source>
        <dbReference type="ARBA" id="ARBA00004141"/>
    </source>
</evidence>
<evidence type="ECO:0000256" key="4">
    <source>
        <dbReference type="ARBA" id="ARBA00023136"/>
    </source>
</evidence>
<comment type="caution">
    <text evidence="7">The sequence shown here is derived from an EMBL/GenBank/DDBJ whole genome shotgun (WGS) entry which is preliminary data.</text>
</comment>